<reference evidence="12" key="2">
    <citation type="submission" date="2020-08" db="EMBL/GenBank/DDBJ databases">
        <authorList>
            <person name="Chen M."/>
            <person name="Teng W."/>
            <person name="Zhao L."/>
            <person name="Hu C."/>
            <person name="Zhou Y."/>
            <person name="Han B."/>
            <person name="Song L."/>
            <person name="Shu W."/>
        </authorList>
    </citation>
    <scope>NUCLEOTIDE SEQUENCE</scope>
    <source>
        <strain evidence="12">FACHB-1375</strain>
    </source>
</reference>
<dbReference type="GO" id="GO:0005524">
    <property type="term" value="F:ATP binding"/>
    <property type="evidence" value="ECO:0007669"/>
    <property type="project" value="UniProtKB-KW"/>
</dbReference>
<dbReference type="EMBL" id="JACJPW010000019">
    <property type="protein sequence ID" value="MBD2181338.1"/>
    <property type="molecule type" value="Genomic_DNA"/>
</dbReference>
<evidence type="ECO:0000256" key="4">
    <source>
        <dbReference type="ARBA" id="ARBA00022692"/>
    </source>
</evidence>
<keyword evidence="3" id="KW-1003">Cell membrane</keyword>
<evidence type="ECO:0000313" key="13">
    <source>
        <dbReference type="Proteomes" id="UP000641646"/>
    </source>
</evidence>
<keyword evidence="5" id="KW-0547">Nucleotide-binding</keyword>
<evidence type="ECO:0000256" key="5">
    <source>
        <dbReference type="ARBA" id="ARBA00022741"/>
    </source>
</evidence>
<dbReference type="InterPro" id="IPR003439">
    <property type="entry name" value="ABC_transporter-like_ATP-bd"/>
</dbReference>
<dbReference type="GO" id="GO:0140359">
    <property type="term" value="F:ABC-type transporter activity"/>
    <property type="evidence" value="ECO:0007669"/>
    <property type="project" value="InterPro"/>
</dbReference>
<evidence type="ECO:0000256" key="2">
    <source>
        <dbReference type="ARBA" id="ARBA00022448"/>
    </source>
</evidence>
<dbReference type="PANTHER" id="PTHR24221">
    <property type="entry name" value="ATP-BINDING CASSETTE SUB-FAMILY B"/>
    <property type="match status" value="1"/>
</dbReference>
<dbReference type="Proteomes" id="UP000641646">
    <property type="component" value="Unassembled WGS sequence"/>
</dbReference>
<dbReference type="InterPro" id="IPR039421">
    <property type="entry name" value="Type_1_exporter"/>
</dbReference>
<keyword evidence="6 12" id="KW-0067">ATP-binding</keyword>
<dbReference type="PROSITE" id="PS00211">
    <property type="entry name" value="ABC_TRANSPORTER_1"/>
    <property type="match status" value="1"/>
</dbReference>
<dbReference type="InterPro" id="IPR017871">
    <property type="entry name" value="ABC_transporter-like_CS"/>
</dbReference>
<evidence type="ECO:0000256" key="7">
    <source>
        <dbReference type="ARBA" id="ARBA00022989"/>
    </source>
</evidence>
<proteinExistence type="predicted"/>
<name>A0A926VDG6_9CYAN</name>
<protein>
    <submittedName>
        <fullName evidence="12">ABC transporter ATP-binding protein</fullName>
    </submittedName>
</protein>
<organism evidence="12 13">
    <name type="scientific">Aerosakkonema funiforme FACHB-1375</name>
    <dbReference type="NCBI Taxonomy" id="2949571"/>
    <lineage>
        <taxon>Bacteria</taxon>
        <taxon>Bacillati</taxon>
        <taxon>Cyanobacteriota</taxon>
        <taxon>Cyanophyceae</taxon>
        <taxon>Oscillatoriophycideae</taxon>
        <taxon>Aerosakkonematales</taxon>
        <taxon>Aerosakkonemataceae</taxon>
        <taxon>Aerosakkonema</taxon>
    </lineage>
</organism>
<keyword evidence="13" id="KW-1185">Reference proteome</keyword>
<dbReference type="InterPro" id="IPR036640">
    <property type="entry name" value="ABC1_TM_sf"/>
</dbReference>
<feature type="transmembrane region" description="Helical" evidence="9">
    <location>
        <begin position="42"/>
        <end position="61"/>
    </location>
</feature>
<dbReference type="InterPro" id="IPR003593">
    <property type="entry name" value="AAA+_ATPase"/>
</dbReference>
<evidence type="ECO:0000256" key="9">
    <source>
        <dbReference type="SAM" id="Phobius"/>
    </source>
</evidence>
<feature type="domain" description="ABC transmembrane type-1" evidence="11">
    <location>
        <begin position="42"/>
        <end position="333"/>
    </location>
</feature>
<evidence type="ECO:0000256" key="1">
    <source>
        <dbReference type="ARBA" id="ARBA00004651"/>
    </source>
</evidence>
<dbReference type="RefSeq" id="WP_190464105.1">
    <property type="nucleotide sequence ID" value="NZ_JACJPW010000019.1"/>
</dbReference>
<dbReference type="GO" id="GO:0034040">
    <property type="term" value="F:ATPase-coupled lipid transmembrane transporter activity"/>
    <property type="evidence" value="ECO:0007669"/>
    <property type="project" value="TreeGrafter"/>
</dbReference>
<evidence type="ECO:0000259" key="11">
    <source>
        <dbReference type="PROSITE" id="PS50929"/>
    </source>
</evidence>
<dbReference type="PROSITE" id="PS50929">
    <property type="entry name" value="ABC_TM1F"/>
    <property type="match status" value="1"/>
</dbReference>
<dbReference type="GO" id="GO:0016887">
    <property type="term" value="F:ATP hydrolysis activity"/>
    <property type="evidence" value="ECO:0007669"/>
    <property type="project" value="InterPro"/>
</dbReference>
<comment type="caution">
    <text evidence="12">The sequence shown here is derived from an EMBL/GenBank/DDBJ whole genome shotgun (WGS) entry which is preliminary data.</text>
</comment>
<dbReference type="FunFam" id="3.40.50.300:FF:000221">
    <property type="entry name" value="Multidrug ABC transporter ATP-binding protein"/>
    <property type="match status" value="1"/>
</dbReference>
<evidence type="ECO:0000313" key="12">
    <source>
        <dbReference type="EMBL" id="MBD2181338.1"/>
    </source>
</evidence>
<dbReference type="InterPro" id="IPR027417">
    <property type="entry name" value="P-loop_NTPase"/>
</dbReference>
<reference evidence="12" key="1">
    <citation type="journal article" date="2015" name="ISME J.">
        <title>Draft Genome Sequence of Streptomyces incarnatus NRRL8089, which Produces the Nucleoside Antibiotic Sinefungin.</title>
        <authorList>
            <person name="Oshima K."/>
            <person name="Hattori M."/>
            <person name="Shimizu H."/>
            <person name="Fukuda K."/>
            <person name="Nemoto M."/>
            <person name="Inagaki K."/>
            <person name="Tamura T."/>
        </authorList>
    </citation>
    <scope>NUCLEOTIDE SEQUENCE</scope>
    <source>
        <strain evidence="12">FACHB-1375</strain>
    </source>
</reference>
<keyword evidence="7 9" id="KW-1133">Transmembrane helix</keyword>
<evidence type="ECO:0000256" key="6">
    <source>
        <dbReference type="ARBA" id="ARBA00022840"/>
    </source>
</evidence>
<dbReference type="SUPFAM" id="SSF52540">
    <property type="entry name" value="P-loop containing nucleoside triphosphate hydrolases"/>
    <property type="match status" value="1"/>
</dbReference>
<evidence type="ECO:0000259" key="10">
    <source>
        <dbReference type="PROSITE" id="PS50893"/>
    </source>
</evidence>
<dbReference type="PANTHER" id="PTHR24221:SF654">
    <property type="entry name" value="ATP-BINDING CASSETTE SUB-FAMILY B MEMBER 6"/>
    <property type="match status" value="1"/>
</dbReference>
<accession>A0A926VDG6</accession>
<dbReference type="Gene3D" id="1.20.1560.10">
    <property type="entry name" value="ABC transporter type 1, transmembrane domain"/>
    <property type="match status" value="1"/>
</dbReference>
<dbReference type="GO" id="GO:0005886">
    <property type="term" value="C:plasma membrane"/>
    <property type="evidence" value="ECO:0007669"/>
    <property type="project" value="UniProtKB-SubCell"/>
</dbReference>
<feature type="transmembrane region" description="Helical" evidence="9">
    <location>
        <begin position="272"/>
        <end position="294"/>
    </location>
</feature>
<keyword evidence="2" id="KW-0813">Transport</keyword>
<keyword evidence="8 9" id="KW-0472">Membrane</keyword>
<evidence type="ECO:0000256" key="8">
    <source>
        <dbReference type="ARBA" id="ARBA00023136"/>
    </source>
</evidence>
<gene>
    <name evidence="12" type="ORF">H6G03_09505</name>
</gene>
<dbReference type="Gene3D" id="3.40.50.300">
    <property type="entry name" value="P-loop containing nucleotide triphosphate hydrolases"/>
    <property type="match status" value="1"/>
</dbReference>
<sequence length="615" mass="69543">MGSWANNLITRLKKTVYLICNYAKIFCRSIPLLWKAAPRETIFLAIALLLQSFIPAIAVWINKQVVDTVADILSSVKEYNFWTLGSLVSLWVGTIFLESLLPPWVELAHRNISEKLIADLNLKIMLKANSFVDINRFEDSHFYDELQIIQEQSAYQPRYLLSVLTEGIPELFTIISMLVLVSPLGWWIPLLILATSLPQTYVSFKIQWDAWQALSQKSPQARRMQYYASLLLTDTYAKEVRLFGLGSLFTQRYLEAFQDKYQTMRRLRGKQAFAFSGFAALSAAGNAFAFYSVVQQAFTGKLTPGSVMLFIQSLAYIQQNLTYLLHNCFILQETLLFMERFFKFLISKNTMSVTIPAKPVPYPIESGIVFENVNFAYPDGRLALAGISFTLHPGEIVALVGENGAGKTTLVKLLARLYDPTGGNISVDGESLKNFDIAVWRRQIGVLFQDFCRYSLTIAENISLGDIEAMDDLERLKKAAEKSGIADKVESLPEQYFTLLGKQFGGTELSGGEWQKLALARAFVREEGSQILILDEPTAALDPRSEYEIYSHFFDLVRGKTAILVTHRLASVKMADRILVLKAGKLIEEGTHEQLLEKGGEYATLWNMQVEQYKF</sequence>
<feature type="transmembrane region" description="Helical" evidence="9">
    <location>
        <begin position="81"/>
        <end position="101"/>
    </location>
</feature>
<evidence type="ECO:0000256" key="3">
    <source>
        <dbReference type="ARBA" id="ARBA00022475"/>
    </source>
</evidence>
<dbReference type="PROSITE" id="PS50893">
    <property type="entry name" value="ABC_TRANSPORTER_2"/>
    <property type="match status" value="1"/>
</dbReference>
<dbReference type="AlphaFoldDB" id="A0A926VDG6"/>
<keyword evidence="4 9" id="KW-0812">Transmembrane</keyword>
<dbReference type="InterPro" id="IPR011527">
    <property type="entry name" value="ABC1_TM_dom"/>
</dbReference>
<comment type="subcellular location">
    <subcellularLocation>
        <location evidence="1">Cell membrane</location>
        <topology evidence="1">Multi-pass membrane protein</topology>
    </subcellularLocation>
</comment>
<dbReference type="Pfam" id="PF00005">
    <property type="entry name" value="ABC_tran"/>
    <property type="match status" value="1"/>
</dbReference>
<dbReference type="SMART" id="SM00382">
    <property type="entry name" value="AAA"/>
    <property type="match status" value="1"/>
</dbReference>
<feature type="domain" description="ABC transporter" evidence="10">
    <location>
        <begin position="368"/>
        <end position="608"/>
    </location>
</feature>
<dbReference type="SUPFAM" id="SSF90123">
    <property type="entry name" value="ABC transporter transmembrane region"/>
    <property type="match status" value="1"/>
</dbReference>